<dbReference type="Pfam" id="PF09534">
    <property type="entry name" value="Trp_oprn_chp"/>
    <property type="match status" value="1"/>
</dbReference>
<feature type="region of interest" description="Disordered" evidence="1">
    <location>
        <begin position="169"/>
        <end position="210"/>
    </location>
</feature>
<keyword evidence="2" id="KW-1133">Transmembrane helix</keyword>
<reference evidence="4" key="1">
    <citation type="journal article" date="2019" name="Int. J. Syst. Evol. Microbiol.">
        <title>The Global Catalogue of Microorganisms (GCM) 10K type strain sequencing project: providing services to taxonomists for standard genome sequencing and annotation.</title>
        <authorList>
            <consortium name="The Broad Institute Genomics Platform"/>
            <consortium name="The Broad Institute Genome Sequencing Center for Infectious Disease"/>
            <person name="Wu L."/>
            <person name="Ma J."/>
        </authorList>
    </citation>
    <scope>NUCLEOTIDE SEQUENCE [LARGE SCALE GENOMIC DNA]</scope>
    <source>
        <strain evidence="4">CCUG 52478</strain>
    </source>
</reference>
<keyword evidence="2" id="KW-0812">Transmembrane</keyword>
<organism evidence="3 4">
    <name type="scientific">Nocardioides ginsengisoli</name>
    <dbReference type="NCBI Taxonomy" id="363868"/>
    <lineage>
        <taxon>Bacteria</taxon>
        <taxon>Bacillati</taxon>
        <taxon>Actinomycetota</taxon>
        <taxon>Actinomycetes</taxon>
        <taxon>Propionibacteriales</taxon>
        <taxon>Nocardioidaceae</taxon>
        <taxon>Nocardioides</taxon>
    </lineage>
</organism>
<keyword evidence="4" id="KW-1185">Reference proteome</keyword>
<dbReference type="RefSeq" id="WP_367917867.1">
    <property type="nucleotide sequence ID" value="NZ_BAABAC010000006.1"/>
</dbReference>
<feature type="transmembrane region" description="Helical" evidence="2">
    <location>
        <begin position="85"/>
        <end position="107"/>
    </location>
</feature>
<sequence>MAERDARRTFGPVVLLGLAASGAVAVAGHRAMLEVSPKYLATAGLTGFAGQDSSRVQFPLAGALALVALACWGVLLVTRGVVRRVVAVLSAVAAAGMLAVAVLGGFVQNDDAAADMSTRLGLGGAPVPLDRTAWLWIALVGSVLALVASVAAVRNVRSWPEMGARYDAPTVGGSAAGTRPSPAAAVQEPEEQSNLDLWKSLDEGDDPTAD</sequence>
<evidence type="ECO:0000256" key="1">
    <source>
        <dbReference type="SAM" id="MobiDB-lite"/>
    </source>
</evidence>
<evidence type="ECO:0000313" key="3">
    <source>
        <dbReference type="EMBL" id="MFD1248353.1"/>
    </source>
</evidence>
<gene>
    <name evidence="3" type="ORF">ACFQ3F_11205</name>
</gene>
<dbReference type="InterPro" id="IPR019051">
    <property type="entry name" value="Trp_biosyn_TM_oprn/chp"/>
</dbReference>
<proteinExistence type="predicted"/>
<feature type="transmembrane region" description="Helical" evidence="2">
    <location>
        <begin position="58"/>
        <end position="78"/>
    </location>
</feature>
<comment type="caution">
    <text evidence="3">The sequence shown here is derived from an EMBL/GenBank/DDBJ whole genome shotgun (WGS) entry which is preliminary data.</text>
</comment>
<keyword evidence="2" id="KW-0472">Membrane</keyword>
<name>A0ABW3W294_9ACTN</name>
<evidence type="ECO:0000256" key="2">
    <source>
        <dbReference type="SAM" id="Phobius"/>
    </source>
</evidence>
<dbReference type="EMBL" id="JBHTLX010000016">
    <property type="protein sequence ID" value="MFD1248353.1"/>
    <property type="molecule type" value="Genomic_DNA"/>
</dbReference>
<accession>A0ABW3W294</accession>
<dbReference type="Proteomes" id="UP001597229">
    <property type="component" value="Unassembled WGS sequence"/>
</dbReference>
<feature type="transmembrane region" description="Helical" evidence="2">
    <location>
        <begin position="133"/>
        <end position="153"/>
    </location>
</feature>
<evidence type="ECO:0000313" key="4">
    <source>
        <dbReference type="Proteomes" id="UP001597229"/>
    </source>
</evidence>
<protein>
    <submittedName>
        <fullName evidence="3">Trp biosynthesis-associated membrane protein</fullName>
    </submittedName>
</protein>